<name>A0A7S6KWS4_9CAUD</name>
<keyword evidence="3" id="KW-0808">Transferase</keyword>
<keyword evidence="1" id="KW-0237">DNA synthesis</keyword>
<dbReference type="InterPro" id="IPR031314">
    <property type="entry name" value="DNK_dom"/>
</dbReference>
<evidence type="ECO:0000259" key="2">
    <source>
        <dbReference type="Pfam" id="PF01712"/>
    </source>
</evidence>
<dbReference type="GO" id="GO:0019136">
    <property type="term" value="F:deoxynucleoside kinase activity"/>
    <property type="evidence" value="ECO:0007669"/>
    <property type="project" value="TreeGrafter"/>
</dbReference>
<dbReference type="InterPro" id="IPR027417">
    <property type="entry name" value="P-loop_NTPase"/>
</dbReference>
<dbReference type="GO" id="GO:0071897">
    <property type="term" value="P:DNA biosynthetic process"/>
    <property type="evidence" value="ECO:0007669"/>
    <property type="project" value="UniProtKB-KW"/>
</dbReference>
<protein>
    <submittedName>
        <fullName evidence="3">Putative deoxyribonucleoside kinase</fullName>
    </submittedName>
</protein>
<accession>A0A7S6KWS4</accession>
<proteinExistence type="predicted"/>
<sequence>MTLRIVAIEANIGAGKSTLLEGLRSEMELWSGEDWEIIIEPVDTDPEFHRLLKEHLADPSDPDKRIVFQMYLTEQRQNLLKDLTKGNYIIERSLYSDIVFCQSYFLQTEKPSGEYLSYFYNIKERLKDYPQIDCVVYLDRDPEACAESIVKRGREGEHYELDTLIDLKRFHDACLPQICREYGAELVHVDLGKDYALPSVIAADVMEVIYG</sequence>
<evidence type="ECO:0000313" key="3">
    <source>
        <dbReference type="EMBL" id="QOC54772.1"/>
    </source>
</evidence>
<dbReference type="SUPFAM" id="SSF52540">
    <property type="entry name" value="P-loop containing nucleoside triphosphate hydrolases"/>
    <property type="match status" value="1"/>
</dbReference>
<dbReference type="PANTHER" id="PTHR10513">
    <property type="entry name" value="DEOXYNUCLEOSIDE KINASE"/>
    <property type="match status" value="1"/>
</dbReference>
<reference evidence="3 4" key="1">
    <citation type="journal article" date="2021" name="Arch.">
        <title>Characterization of bacteriophage T7-Ah reveals its lytic activity against a subset of both mesophilic and psychrophilic Aeromonas salmonicida strains.</title>
        <authorList>
            <person name="Leduc G.R."/>
            <person name="Paquet V.E."/>
            <person name="Vincent A.T."/>
            <person name="Charette S.J."/>
        </authorList>
    </citation>
    <scope>NUCLEOTIDE SEQUENCE [LARGE SCALE GENOMIC DNA]</scope>
</reference>
<organism evidence="3 4">
    <name type="scientific">Aeromonas phage T7-Ah</name>
    <dbReference type="NCBI Taxonomy" id="2759196"/>
    <lineage>
        <taxon>Viruses</taxon>
        <taxon>Duplodnaviria</taxon>
        <taxon>Heunggongvirae</taxon>
        <taxon>Uroviricota</taxon>
        <taxon>Caudoviricetes</taxon>
        <taxon>Autographivirales</taxon>
        <taxon>Autotranscriptaviridae</taxon>
        <taxon>Studiervirinae</taxon>
        <taxon>Armandvirus</taxon>
        <taxon>Armandvirus T7Ah</taxon>
    </lineage>
</organism>
<feature type="domain" description="Deoxynucleoside kinase" evidence="2">
    <location>
        <begin position="7"/>
        <end position="177"/>
    </location>
</feature>
<evidence type="ECO:0000313" key="4">
    <source>
        <dbReference type="Proteomes" id="UP000595970"/>
    </source>
</evidence>
<dbReference type="PANTHER" id="PTHR10513:SF35">
    <property type="entry name" value="DEOXYADENOSINE KINASE"/>
    <property type="match status" value="1"/>
</dbReference>
<dbReference type="EMBL" id="MT740748">
    <property type="protein sequence ID" value="QOC54772.1"/>
    <property type="molecule type" value="Genomic_DNA"/>
</dbReference>
<dbReference type="Proteomes" id="UP000595970">
    <property type="component" value="Segment"/>
</dbReference>
<evidence type="ECO:0000256" key="1">
    <source>
        <dbReference type="ARBA" id="ARBA00022634"/>
    </source>
</evidence>
<dbReference type="Pfam" id="PF01712">
    <property type="entry name" value="dNK"/>
    <property type="match status" value="1"/>
</dbReference>
<keyword evidence="3" id="KW-0418">Kinase</keyword>
<dbReference type="Gene3D" id="3.40.50.300">
    <property type="entry name" value="P-loop containing nucleotide triphosphate hydrolases"/>
    <property type="match status" value="1"/>
</dbReference>
<dbReference type="InterPro" id="IPR050566">
    <property type="entry name" value="Deoxyribonucleoside_kinase"/>
</dbReference>
<keyword evidence="4" id="KW-1185">Reference proteome</keyword>